<evidence type="ECO:0000259" key="1">
    <source>
        <dbReference type="PROSITE" id="PS50042"/>
    </source>
</evidence>
<name>A0AAP2GN95_9BACT</name>
<feature type="domain" description="Cyclic nucleotide-binding" evidence="1">
    <location>
        <begin position="15"/>
        <end position="114"/>
    </location>
</feature>
<gene>
    <name evidence="2" type="ORF">KK083_05285</name>
</gene>
<dbReference type="RefSeq" id="WP_254161446.1">
    <property type="nucleotide sequence ID" value="NZ_JAHESF010000004.1"/>
</dbReference>
<organism evidence="2 3">
    <name type="scientific">Chryseosolibacter histidini</name>
    <dbReference type="NCBI Taxonomy" id="2782349"/>
    <lineage>
        <taxon>Bacteria</taxon>
        <taxon>Pseudomonadati</taxon>
        <taxon>Bacteroidota</taxon>
        <taxon>Cytophagia</taxon>
        <taxon>Cytophagales</taxon>
        <taxon>Chryseotaleaceae</taxon>
        <taxon>Chryseosolibacter</taxon>
    </lineage>
</organism>
<sequence length="193" mass="22747">MYDLILSNVAQHIELSEGEQQLFVSRLKHRKLRKRQYLLQAGDVSKYENFVMRGLLRAYTVDDKGQEHVAMFAMEGWWISDLYSFLTDTPATLHIDALEDSEVLSIERPDLEWLYIEIPKLERFFRILFQNAFISHQQRILAGISQTAEQRYLAFIRKYPSLEQRIPQHQIASFLGLTPETISRIRRQQSQSS</sequence>
<comment type="caution">
    <text evidence="2">The sequence shown here is derived from an EMBL/GenBank/DDBJ whole genome shotgun (WGS) entry which is preliminary data.</text>
</comment>
<dbReference type="EMBL" id="JAHESF010000004">
    <property type="protein sequence ID" value="MBT1696277.1"/>
    <property type="molecule type" value="Genomic_DNA"/>
</dbReference>
<evidence type="ECO:0000313" key="2">
    <source>
        <dbReference type="EMBL" id="MBT1696277.1"/>
    </source>
</evidence>
<protein>
    <submittedName>
        <fullName evidence="2">Crp/Fnr family transcriptional regulator</fullName>
    </submittedName>
</protein>
<dbReference type="Pfam" id="PF00027">
    <property type="entry name" value="cNMP_binding"/>
    <property type="match status" value="1"/>
</dbReference>
<evidence type="ECO:0000313" key="3">
    <source>
        <dbReference type="Proteomes" id="UP001319200"/>
    </source>
</evidence>
<reference evidence="2 3" key="1">
    <citation type="submission" date="2021-05" db="EMBL/GenBank/DDBJ databases">
        <title>A Polyphasic approach of four new species of the genus Ohtaekwangia: Ohtaekwangia histidinii sp. nov., Ohtaekwangia cretensis sp. nov., Ohtaekwangia indiensis sp. nov., Ohtaekwangia reichenbachii sp. nov. from diverse environment.</title>
        <authorList>
            <person name="Octaviana S."/>
        </authorList>
    </citation>
    <scope>NUCLEOTIDE SEQUENCE [LARGE SCALE GENOMIC DNA]</scope>
    <source>
        <strain evidence="2 3">PWU4</strain>
    </source>
</reference>
<dbReference type="Proteomes" id="UP001319200">
    <property type="component" value="Unassembled WGS sequence"/>
</dbReference>
<dbReference type="InterPro" id="IPR018490">
    <property type="entry name" value="cNMP-bd_dom_sf"/>
</dbReference>
<accession>A0AAP2GN95</accession>
<dbReference type="SUPFAM" id="SSF51206">
    <property type="entry name" value="cAMP-binding domain-like"/>
    <property type="match status" value="1"/>
</dbReference>
<dbReference type="CDD" id="cd00038">
    <property type="entry name" value="CAP_ED"/>
    <property type="match status" value="1"/>
</dbReference>
<dbReference type="InterPro" id="IPR000595">
    <property type="entry name" value="cNMP-bd_dom"/>
</dbReference>
<proteinExistence type="predicted"/>
<keyword evidence="3" id="KW-1185">Reference proteome</keyword>
<dbReference type="InterPro" id="IPR014710">
    <property type="entry name" value="RmlC-like_jellyroll"/>
</dbReference>
<dbReference type="Gene3D" id="2.60.120.10">
    <property type="entry name" value="Jelly Rolls"/>
    <property type="match status" value="1"/>
</dbReference>
<dbReference type="PROSITE" id="PS50042">
    <property type="entry name" value="CNMP_BINDING_3"/>
    <property type="match status" value="1"/>
</dbReference>
<dbReference type="AlphaFoldDB" id="A0AAP2GN95"/>